<evidence type="ECO:0000313" key="9">
    <source>
        <dbReference type="Proteomes" id="UP000504629"/>
    </source>
</evidence>
<dbReference type="Pfam" id="PF25766">
    <property type="entry name" value="TPR_RPAP1"/>
    <property type="match status" value="1"/>
</dbReference>
<keyword evidence="9" id="KW-1185">Reference proteome</keyword>
<sequence length="1214" mass="140655">MLRRPTPGEDEEDILKMQEEFLRKKRQNRNLQPAAQVVNLRTEPIKRPNTNEQEMRKPSKYAQSKGLKNHSEKRSKNNDTVGNSVITDVYEKNTEKPVEKKLDGEDDKVYYPTILPFVLGDIVEKNLDTVVEFDYKPMPPEGFPVVRKQNKDSKTTKYIYQKNIKKIKKNIVDKMDVDEPSCSNNKQNTINLPDRSYILTSENSDDIHNENIKILSKMSEKEILEEQQKLFSNLDPKVIDFIKSRRMQNENSTRQTLKLNERDDINKLATMNQNVEMDTSTQEIENDTLWENDVLSHPEVQNWLHFDSLEKDKLQWMEGLDESKNIKPDEPYEARFDFKGYLLPYTMEYTDMTKTLYHHGEEPHRPGYTITELIELTRSTITQQRVMALNTIAGILQYHSAGTYKDIIEIPLSKLFFIIRIAMDENKVIILEPALKAMRNLVYNKLDEASLDALIGFEEGNLQPCFENDKSEIEELESKEAELKDFHLAEIDIIAALLRTDILQRIYYILESIKPSFNCVQYCLQILTRLGRDSVETAKRICEMEHLMNSIITNFVPVTGVNFVFKPQVAYNGKPVLAAIKLLRVLSLQTEEICNILLMKYNILAPISVYLSSAVDRSYGLRIQTESYCILSNLLYFGLSYDSAISLCPVILTALYKHVQGTDINVEASVLAATHAAVVLQLINNILKHNLNDFLTFKTEVYKLLKEGLLKWFGQLSQMEHYTCAHLRILCSALDCCYTVIEIEQLPVKFVSDALKQLSYSKGFQNVINNLSSCSNLLSKIENKDLYSVKNLISLKCTVIDSAQKVLPILKVASPIPLLMSLFKLLTIVNQKEISRIFLDHVWNYLQRLSKCVPSLSDNWFTRMETNFVFYVMKLSVMCNVDESKKDVMYAVANKLCYTLRVDKKYELDFLFESIVFNKDWFTAERLLNLVNLTDADGFSKALTAIGDIRQCYRRVINLNYKDTGANVVLRKWMEPILPRDWIYLPILMLYSKNQEAESIPHVSGDHAQKMSAQIATEKEFIITCSLEWILFNELCFSDLVNDIDVTDRFCRIMCVFLCDNSLFLQPKIRMLLQKCTNVLFKKKSAFNFDKQLTGLNNFQDFYTQFLEQFQAVSYGDDVFSACVLVPLAQKHNVKWRKLIWSEYAGCLRALDCPEQLLCYEVNEYLYPEETDESLIKSYHRALSCNLLRPDTIMHKIASHHVHIFKNRSQIQNT</sequence>
<dbReference type="KEGG" id="bman:114242635"/>
<dbReference type="PANTHER" id="PTHR21483">
    <property type="entry name" value="RNA POLYMERASE II-ASSOCIATED PROTEIN 1"/>
    <property type="match status" value="1"/>
</dbReference>
<feature type="region of interest" description="Disordered" evidence="5">
    <location>
        <begin position="24"/>
        <end position="87"/>
    </location>
</feature>
<dbReference type="InterPro" id="IPR039913">
    <property type="entry name" value="RPAP1/Rba50"/>
</dbReference>
<keyword evidence="3" id="KW-0804">Transcription</keyword>
<feature type="domain" description="RPAP1 C-terminal" evidence="6">
    <location>
        <begin position="333"/>
        <end position="397"/>
    </location>
</feature>
<organism evidence="9 10">
    <name type="scientific">Bombyx mandarina</name>
    <name type="common">Wild silk moth</name>
    <name type="synonym">Wild silkworm</name>
    <dbReference type="NCBI Taxonomy" id="7092"/>
    <lineage>
        <taxon>Eukaryota</taxon>
        <taxon>Metazoa</taxon>
        <taxon>Ecdysozoa</taxon>
        <taxon>Arthropoda</taxon>
        <taxon>Hexapoda</taxon>
        <taxon>Insecta</taxon>
        <taxon>Pterygota</taxon>
        <taxon>Neoptera</taxon>
        <taxon>Endopterygota</taxon>
        <taxon>Lepidoptera</taxon>
        <taxon>Glossata</taxon>
        <taxon>Ditrysia</taxon>
        <taxon>Bombycoidea</taxon>
        <taxon>Bombycidae</taxon>
        <taxon>Bombycinae</taxon>
        <taxon>Bombyx</taxon>
    </lineage>
</organism>
<dbReference type="InterPro" id="IPR013930">
    <property type="entry name" value="RPAP1_N"/>
</dbReference>
<evidence type="ECO:0000256" key="2">
    <source>
        <dbReference type="ARBA" id="ARBA00009953"/>
    </source>
</evidence>
<dbReference type="InterPro" id="IPR013929">
    <property type="entry name" value="RPAP1_C"/>
</dbReference>
<name>A0A6J2JK85_BOMMA</name>
<dbReference type="Pfam" id="PF08620">
    <property type="entry name" value="RPAP1_C"/>
    <property type="match status" value="1"/>
</dbReference>
<comment type="similarity">
    <text evidence="2">Belongs to the RPAP1 family.</text>
</comment>
<evidence type="ECO:0000256" key="3">
    <source>
        <dbReference type="ARBA" id="ARBA00023163"/>
    </source>
</evidence>
<evidence type="ECO:0000259" key="8">
    <source>
        <dbReference type="Pfam" id="PF25766"/>
    </source>
</evidence>
<dbReference type="RefSeq" id="XP_028029683.1">
    <property type="nucleotide sequence ID" value="XM_028173882.1"/>
</dbReference>
<dbReference type="Proteomes" id="UP000504629">
    <property type="component" value="Unplaced"/>
</dbReference>
<gene>
    <name evidence="10" type="primary">LOC114242635</name>
</gene>
<protein>
    <submittedName>
        <fullName evidence="10">RNA polymerase II-associated protein 1</fullName>
    </submittedName>
</protein>
<evidence type="ECO:0000256" key="4">
    <source>
        <dbReference type="ARBA" id="ARBA00023242"/>
    </source>
</evidence>
<evidence type="ECO:0000256" key="5">
    <source>
        <dbReference type="SAM" id="MobiDB-lite"/>
    </source>
</evidence>
<evidence type="ECO:0000313" key="10">
    <source>
        <dbReference type="RefSeq" id="XP_028029683.1"/>
    </source>
</evidence>
<keyword evidence="4" id="KW-0539">Nucleus</keyword>
<evidence type="ECO:0000259" key="6">
    <source>
        <dbReference type="Pfam" id="PF08620"/>
    </source>
</evidence>
<reference evidence="10" key="1">
    <citation type="submission" date="2025-08" db="UniProtKB">
        <authorList>
            <consortium name="RefSeq"/>
        </authorList>
    </citation>
    <scope>IDENTIFICATION</scope>
    <source>
        <tissue evidence="10">Silk gland</tissue>
    </source>
</reference>
<evidence type="ECO:0000259" key="7">
    <source>
        <dbReference type="Pfam" id="PF08621"/>
    </source>
</evidence>
<dbReference type="PANTHER" id="PTHR21483:SF18">
    <property type="entry name" value="RNA POLYMERASE II-ASSOCIATED PROTEIN 1"/>
    <property type="match status" value="1"/>
</dbReference>
<dbReference type="GeneID" id="114242635"/>
<evidence type="ECO:0000256" key="1">
    <source>
        <dbReference type="ARBA" id="ARBA00004123"/>
    </source>
</evidence>
<dbReference type="InterPro" id="IPR057989">
    <property type="entry name" value="TPR_RPAP1/MINIYO-like"/>
</dbReference>
<feature type="domain" description="RPAP1 N-terminal" evidence="7">
    <location>
        <begin position="206"/>
        <end position="248"/>
    </location>
</feature>
<dbReference type="Pfam" id="PF08621">
    <property type="entry name" value="RPAP1_N"/>
    <property type="match status" value="1"/>
</dbReference>
<dbReference type="OrthoDB" id="348201at2759"/>
<dbReference type="AlphaFoldDB" id="A0A6J2JK85"/>
<feature type="domain" description="RPAP1/MINIYO-like TPR repeats" evidence="8">
    <location>
        <begin position="984"/>
        <end position="1210"/>
    </location>
</feature>
<comment type="subcellular location">
    <subcellularLocation>
        <location evidence="1">Nucleus</location>
    </subcellularLocation>
</comment>
<proteinExistence type="inferred from homology"/>
<accession>A0A6J2JK85</accession>
<dbReference type="GO" id="GO:0006366">
    <property type="term" value="P:transcription by RNA polymerase II"/>
    <property type="evidence" value="ECO:0007669"/>
    <property type="project" value="InterPro"/>
</dbReference>